<dbReference type="AlphaFoldDB" id="A0A1I4W530"/>
<evidence type="ECO:0000313" key="2">
    <source>
        <dbReference type="Proteomes" id="UP000183287"/>
    </source>
</evidence>
<gene>
    <name evidence="1" type="ORF">SAMN05421863_10996</name>
</gene>
<protein>
    <submittedName>
        <fullName evidence="1">Uncharacterized protein</fullName>
    </submittedName>
</protein>
<name>A0A1I4W530_9PROT</name>
<dbReference type="EMBL" id="FOUB01000099">
    <property type="protein sequence ID" value="SFN08603.1"/>
    <property type="molecule type" value="Genomic_DNA"/>
</dbReference>
<keyword evidence="2" id="KW-1185">Reference proteome</keyword>
<dbReference type="Proteomes" id="UP000183287">
    <property type="component" value="Unassembled WGS sequence"/>
</dbReference>
<organism evidence="1 2">
    <name type="scientific">Nitrosomonas communis</name>
    <dbReference type="NCBI Taxonomy" id="44574"/>
    <lineage>
        <taxon>Bacteria</taxon>
        <taxon>Pseudomonadati</taxon>
        <taxon>Pseudomonadota</taxon>
        <taxon>Betaproteobacteria</taxon>
        <taxon>Nitrosomonadales</taxon>
        <taxon>Nitrosomonadaceae</taxon>
        <taxon>Nitrosomonas</taxon>
    </lineage>
</organism>
<accession>A0A1I4W530</accession>
<reference evidence="2" key="1">
    <citation type="submission" date="2016-10" db="EMBL/GenBank/DDBJ databases">
        <authorList>
            <person name="Varghese N."/>
            <person name="Submissions S."/>
        </authorList>
    </citation>
    <scope>NUCLEOTIDE SEQUENCE [LARGE SCALE GENOMIC DNA]</scope>
    <source>
        <strain evidence="2">Nm44</strain>
    </source>
</reference>
<proteinExistence type="predicted"/>
<sequence>MIYTKDEKVSGSKMLPFEQGGLDSLCGIYSIVNIGNGILLESRPQI</sequence>
<evidence type="ECO:0000313" key="1">
    <source>
        <dbReference type="EMBL" id="SFN08603.1"/>
    </source>
</evidence>